<dbReference type="EMBL" id="OK499971">
    <property type="protein sequence ID" value="UGO47182.1"/>
    <property type="molecule type" value="Genomic_DNA"/>
</dbReference>
<keyword evidence="3" id="KW-1185">Reference proteome</keyword>
<feature type="compositionally biased region" description="Basic and acidic residues" evidence="1">
    <location>
        <begin position="53"/>
        <end position="63"/>
    </location>
</feature>
<gene>
    <name evidence="2" type="ORF">COBRASIX_15</name>
</gene>
<organism evidence="2 3">
    <name type="scientific">Enterobacter phage vB_EclS_CobraSix</name>
    <dbReference type="NCBI Taxonomy" id="2894794"/>
    <lineage>
        <taxon>Viruses</taxon>
        <taxon>Duplodnaviria</taxon>
        <taxon>Heunggongvirae</taxon>
        <taxon>Uroviricota</taxon>
        <taxon>Caudoviricetes</taxon>
        <taxon>Cobrasixvirus</taxon>
        <taxon>Cobrasixvirus cobrasix</taxon>
    </lineage>
</organism>
<evidence type="ECO:0000256" key="1">
    <source>
        <dbReference type="SAM" id="MobiDB-lite"/>
    </source>
</evidence>
<evidence type="ECO:0000313" key="3">
    <source>
        <dbReference type="Proteomes" id="UP000827816"/>
    </source>
</evidence>
<protein>
    <submittedName>
        <fullName evidence="2">Uncharacterized protein</fullName>
    </submittedName>
</protein>
<proteinExistence type="predicted"/>
<accession>A0AAE9CBM6</accession>
<name>A0AAE9CBM6_9CAUD</name>
<sequence>MDQLDSYNSRCCNYRDFLQKHLRDVAMATRESEKLRSLRRPFFLPGENYGHQSEGHQPGEEAP</sequence>
<feature type="region of interest" description="Disordered" evidence="1">
    <location>
        <begin position="44"/>
        <end position="63"/>
    </location>
</feature>
<reference evidence="2" key="1">
    <citation type="submission" date="2021-10" db="EMBL/GenBank/DDBJ databases">
        <authorList>
            <person name="Brantly S."/>
            <person name="Loertscher E."/>
            <person name="Chow J."/>
            <person name="Doney J."/>
            <person name="Standing N."/>
            <person name="Ruesch S."/>
            <person name="Holmstead J."/>
            <person name="Fairholm J."/>
            <person name="Parson M."/>
            <person name="Rodriguez W."/>
            <person name="Himes S."/>
            <person name="Tovar K."/>
            <person name="Wilkey A."/>
            <person name="Birch L."/>
            <person name="Hogan T."/>
            <person name="Flake P."/>
            <person name="Walker J."/>
            <person name="Johnson L."/>
            <person name="Kruger J.L."/>
            <person name="Sharma R."/>
            <person name="Breakwell D.P."/>
            <person name="Grose J.H."/>
        </authorList>
    </citation>
    <scope>NUCLEOTIDE SEQUENCE</scope>
</reference>
<evidence type="ECO:0000313" key="2">
    <source>
        <dbReference type="EMBL" id="UGO47182.1"/>
    </source>
</evidence>
<dbReference type="Proteomes" id="UP000827816">
    <property type="component" value="Segment"/>
</dbReference>